<dbReference type="PANTHER" id="PTHR46124">
    <property type="entry name" value="D-AMINOACYL-TRNA DEACYLASE"/>
    <property type="match status" value="1"/>
</dbReference>
<keyword evidence="5" id="KW-1185">Reference proteome</keyword>
<comment type="caution">
    <text evidence="4">The sequence shown here is derived from an EMBL/GenBank/DDBJ whole genome shotgun (WGS) entry which is preliminary data.</text>
</comment>
<evidence type="ECO:0000256" key="2">
    <source>
        <dbReference type="ARBA" id="ARBA00022723"/>
    </source>
</evidence>
<organism evidence="4 5">
    <name type="scientific">Pseudoalteromonas obscura</name>
    <dbReference type="NCBI Taxonomy" id="3048491"/>
    <lineage>
        <taxon>Bacteria</taxon>
        <taxon>Pseudomonadati</taxon>
        <taxon>Pseudomonadota</taxon>
        <taxon>Gammaproteobacteria</taxon>
        <taxon>Alteromonadales</taxon>
        <taxon>Pseudoalteromonadaceae</taxon>
        <taxon>Pseudoalteromonas</taxon>
    </lineage>
</organism>
<dbReference type="Gene3D" id="3.20.20.140">
    <property type="entry name" value="Metal-dependent hydrolases"/>
    <property type="match status" value="1"/>
</dbReference>
<keyword evidence="3" id="KW-0378">Hydrolase</keyword>
<protein>
    <submittedName>
        <fullName evidence="4">YchF/TatD family DNA exonuclease</fullName>
    </submittedName>
</protein>
<proteinExistence type="inferred from homology"/>
<comment type="similarity">
    <text evidence="1">Belongs to the metallo-dependent hydrolases superfamily. TatD-type hydrolase family.</text>
</comment>
<dbReference type="InterPro" id="IPR018228">
    <property type="entry name" value="DNase_TatD-rel_CS"/>
</dbReference>
<reference evidence="4 5" key="1">
    <citation type="submission" date="2023-05" db="EMBL/GenBank/DDBJ databases">
        <title>Pseudoalteromonas ardens sp. nov., Pseudoalteromonas obscura sp. nov., and Pseudoalteromonas umbrosa sp. nov., isolated from the coral Montipora capitata.</title>
        <authorList>
            <person name="Thomas E.M."/>
            <person name="Smith E.M."/>
            <person name="Papke E."/>
            <person name="Shlafstein M.D."/>
            <person name="Oline D.K."/>
            <person name="Videau P."/>
            <person name="Saw J.H."/>
            <person name="Strangman W.K."/>
            <person name="Ushijima B."/>
        </authorList>
    </citation>
    <scope>NUCLEOTIDE SEQUENCE [LARGE SCALE GENOMIC DNA]</scope>
    <source>
        <strain evidence="4 5">P94</strain>
    </source>
</reference>
<dbReference type="EMBL" id="JASJUT010000001">
    <property type="protein sequence ID" value="MDK2593855.1"/>
    <property type="molecule type" value="Genomic_DNA"/>
</dbReference>
<gene>
    <name evidence="4" type="ORF">QNM18_02090</name>
</gene>
<dbReference type="Pfam" id="PF01026">
    <property type="entry name" value="TatD_DNase"/>
    <property type="match status" value="1"/>
</dbReference>
<dbReference type="Proteomes" id="UP001231915">
    <property type="component" value="Unassembled WGS sequence"/>
</dbReference>
<dbReference type="GO" id="GO:0004527">
    <property type="term" value="F:exonuclease activity"/>
    <property type="evidence" value="ECO:0007669"/>
    <property type="project" value="UniProtKB-KW"/>
</dbReference>
<dbReference type="PROSITE" id="PS01091">
    <property type="entry name" value="TATD_3"/>
    <property type="match status" value="1"/>
</dbReference>
<dbReference type="SUPFAM" id="SSF51556">
    <property type="entry name" value="Metallo-dependent hydrolases"/>
    <property type="match status" value="1"/>
</dbReference>
<name>A0ABT7EF03_9GAMM</name>
<dbReference type="InterPro" id="IPR032466">
    <property type="entry name" value="Metal_Hydrolase"/>
</dbReference>
<dbReference type="InterPro" id="IPR015991">
    <property type="entry name" value="TatD/YcfH-like"/>
</dbReference>
<evidence type="ECO:0000313" key="4">
    <source>
        <dbReference type="EMBL" id="MDK2593855.1"/>
    </source>
</evidence>
<sequence>MIVDSHCHLDRLDFDKLKSELPEILQAARDKQVEHFLCVSVTLDQFPNMLRVIEPFDDVSASCGVHPLNQEEALDKAQLLSLAQHDRVVAIGETGLDYYYAKDTHKVQQDSFAGHIDVANELKKPLIIHTRDARQDTIDIMKAHNAQNCGGVLHCFTEDWDMAKKAIDMGFYISISGIVTFKNAVELQEVVKKLPLDRLLIETDSPYLAPVPHRGKTNQPAYVQDVAYFIADLKGLSFKELAHATTQNFYQLFSLASRNQISESS</sequence>
<dbReference type="NCBIfam" id="TIGR00010">
    <property type="entry name" value="YchF/TatD family DNA exonuclease"/>
    <property type="match status" value="1"/>
</dbReference>
<keyword evidence="4" id="KW-0269">Exonuclease</keyword>
<evidence type="ECO:0000313" key="5">
    <source>
        <dbReference type="Proteomes" id="UP001231915"/>
    </source>
</evidence>
<dbReference type="PROSITE" id="PS01137">
    <property type="entry name" value="TATD_1"/>
    <property type="match status" value="1"/>
</dbReference>
<dbReference type="CDD" id="cd01310">
    <property type="entry name" value="TatD_DNAse"/>
    <property type="match status" value="1"/>
</dbReference>
<dbReference type="PANTHER" id="PTHR46124:SF2">
    <property type="entry name" value="D-AMINOACYL-TRNA DEACYLASE"/>
    <property type="match status" value="1"/>
</dbReference>
<evidence type="ECO:0000256" key="3">
    <source>
        <dbReference type="ARBA" id="ARBA00022801"/>
    </source>
</evidence>
<accession>A0ABT7EF03</accession>
<dbReference type="PIRSF" id="PIRSF005902">
    <property type="entry name" value="DNase_TatD"/>
    <property type="match status" value="1"/>
</dbReference>
<evidence type="ECO:0000256" key="1">
    <source>
        <dbReference type="ARBA" id="ARBA00009275"/>
    </source>
</evidence>
<keyword evidence="4" id="KW-0540">Nuclease</keyword>
<keyword evidence="2" id="KW-0479">Metal-binding</keyword>
<dbReference type="InterPro" id="IPR001130">
    <property type="entry name" value="TatD-like"/>
</dbReference>
<dbReference type="RefSeq" id="WP_284136165.1">
    <property type="nucleotide sequence ID" value="NZ_JASJUT010000001.1"/>
</dbReference>